<gene>
    <name evidence="1" type="ORF">GCM10007859_22480</name>
</gene>
<dbReference type="RefSeq" id="WP_284223105.1">
    <property type="nucleotide sequence ID" value="NZ_BSOY01000057.1"/>
</dbReference>
<proteinExistence type="predicted"/>
<evidence type="ECO:0008006" key="3">
    <source>
        <dbReference type="Google" id="ProtNLM"/>
    </source>
</evidence>
<keyword evidence="2" id="KW-1185">Reference proteome</keyword>
<evidence type="ECO:0000313" key="2">
    <source>
        <dbReference type="Proteomes" id="UP001156921"/>
    </source>
</evidence>
<organism evidence="1 2">
    <name type="scientific">Brevundimonas denitrificans</name>
    <dbReference type="NCBI Taxonomy" id="1443434"/>
    <lineage>
        <taxon>Bacteria</taxon>
        <taxon>Pseudomonadati</taxon>
        <taxon>Pseudomonadota</taxon>
        <taxon>Alphaproteobacteria</taxon>
        <taxon>Caulobacterales</taxon>
        <taxon>Caulobacteraceae</taxon>
        <taxon>Brevundimonas</taxon>
    </lineage>
</organism>
<evidence type="ECO:0000313" key="1">
    <source>
        <dbReference type="EMBL" id="GLS02226.1"/>
    </source>
</evidence>
<dbReference type="Proteomes" id="UP001156921">
    <property type="component" value="Unassembled WGS sequence"/>
</dbReference>
<accession>A0ABQ6BJY1</accession>
<protein>
    <recommendedName>
        <fullName evidence="3">MalT-like TPR region domain-containing protein</fullName>
    </recommendedName>
</protein>
<sequence>MTDAIQAHLTTAREAMADGRALDARNAYARAAALSRESGAPLLQAHALRHLSDLDREADHLEQALAHAEQAAALYGANGQGASLDMANALRLKALALDQLRREGPATVAWTAARDLYAAAGVAAGVAECERRLGRPDES</sequence>
<reference evidence="2" key="1">
    <citation type="journal article" date="2019" name="Int. J. Syst. Evol. Microbiol.">
        <title>The Global Catalogue of Microorganisms (GCM) 10K type strain sequencing project: providing services to taxonomists for standard genome sequencing and annotation.</title>
        <authorList>
            <consortium name="The Broad Institute Genomics Platform"/>
            <consortium name="The Broad Institute Genome Sequencing Center for Infectious Disease"/>
            <person name="Wu L."/>
            <person name="Ma J."/>
        </authorList>
    </citation>
    <scope>NUCLEOTIDE SEQUENCE [LARGE SCALE GENOMIC DNA]</scope>
    <source>
        <strain evidence="2">NBRC 110107</strain>
    </source>
</reference>
<dbReference type="SUPFAM" id="SSF48452">
    <property type="entry name" value="TPR-like"/>
    <property type="match status" value="1"/>
</dbReference>
<comment type="caution">
    <text evidence="1">The sequence shown here is derived from an EMBL/GenBank/DDBJ whole genome shotgun (WGS) entry which is preliminary data.</text>
</comment>
<dbReference type="EMBL" id="BSOY01000057">
    <property type="protein sequence ID" value="GLS02226.1"/>
    <property type="molecule type" value="Genomic_DNA"/>
</dbReference>
<dbReference type="InterPro" id="IPR011990">
    <property type="entry name" value="TPR-like_helical_dom_sf"/>
</dbReference>
<name>A0ABQ6BJY1_9CAUL</name>